<feature type="compositionally biased region" description="Basic and acidic residues" evidence="12">
    <location>
        <begin position="226"/>
        <end position="236"/>
    </location>
</feature>
<evidence type="ECO:0000256" key="8">
    <source>
        <dbReference type="ARBA" id="ARBA00023242"/>
    </source>
</evidence>
<sequence length="307" mass="35451">MAYSSVLDRPIQLRHDDDDDEEAELVSSDQDISDSDQSQESESAESDSQSEHEDAEDPSSSEEDVDLNNISFGALAKAQETFKPKERKRKLGEALEQAGTNKEKVNEENTFSTRRRAKEPRIDAPKRTSKHAPAVESARKPVSRKRTIFEPPPTEKFRDPRFDPAVMSANRDRNAVEKANKNYSFLTTYQAAEILELKNQIKKTKDPEVVADLKRQVMSIESKLRNAEARQRENEIRRKHKQQEKEALRTGQKAKPYYLKEADVKKLAKQERLESMSKRAREKAEKRRQKREKGKDAKDMPRVRREG</sequence>
<dbReference type="AlphaFoldDB" id="A0AAN6IVD1"/>
<dbReference type="PANTHER" id="PTHR21738">
    <property type="entry name" value="RIBOSOMAL RNA PROCESSING PROTEIN 36 HOMOLOG"/>
    <property type="match status" value="1"/>
</dbReference>
<dbReference type="Pfam" id="PF06102">
    <property type="entry name" value="RRP36"/>
    <property type="match status" value="1"/>
</dbReference>
<evidence type="ECO:0000256" key="7">
    <source>
        <dbReference type="ARBA" id="ARBA00023054"/>
    </source>
</evidence>
<gene>
    <name evidence="13" type="primary">RRP36</name>
    <name evidence="13" type="ORF">HRR80_003797</name>
</gene>
<keyword evidence="6 11" id="KW-0698">rRNA processing</keyword>
<comment type="similarity">
    <text evidence="2 11">Belongs to the RRP36 family.</text>
</comment>
<feature type="compositionally biased region" description="Basic and acidic residues" evidence="12">
    <location>
        <begin position="293"/>
        <end position="307"/>
    </location>
</feature>
<evidence type="ECO:0000256" key="11">
    <source>
        <dbReference type="RuleBase" id="RU368027"/>
    </source>
</evidence>
<dbReference type="GO" id="GO:0030686">
    <property type="term" value="C:90S preribosome"/>
    <property type="evidence" value="ECO:0007669"/>
    <property type="project" value="TreeGrafter"/>
</dbReference>
<dbReference type="InterPro" id="IPR009292">
    <property type="entry name" value="RRP36"/>
</dbReference>
<evidence type="ECO:0000256" key="3">
    <source>
        <dbReference type="ARBA" id="ARBA00011167"/>
    </source>
</evidence>
<evidence type="ECO:0000256" key="2">
    <source>
        <dbReference type="ARBA" id="ARBA00009418"/>
    </source>
</evidence>
<dbReference type="GO" id="GO:0005730">
    <property type="term" value="C:nucleolus"/>
    <property type="evidence" value="ECO:0007669"/>
    <property type="project" value="UniProtKB-SubCell"/>
</dbReference>
<comment type="function">
    <text evidence="10 11">Component of the 90S pre-ribosome involved in the maturation of rRNAs. Required for early cleavages of the pre-RNAs in the 40S ribosomal subunit maturation pathway.</text>
</comment>
<organism evidence="13 14">
    <name type="scientific">Exophiala dermatitidis</name>
    <name type="common">Black yeast-like fungus</name>
    <name type="synonym">Wangiella dermatitidis</name>
    <dbReference type="NCBI Taxonomy" id="5970"/>
    <lineage>
        <taxon>Eukaryota</taxon>
        <taxon>Fungi</taxon>
        <taxon>Dikarya</taxon>
        <taxon>Ascomycota</taxon>
        <taxon>Pezizomycotina</taxon>
        <taxon>Eurotiomycetes</taxon>
        <taxon>Chaetothyriomycetidae</taxon>
        <taxon>Chaetothyriales</taxon>
        <taxon>Herpotrichiellaceae</taxon>
        <taxon>Exophiala</taxon>
    </lineage>
</organism>
<evidence type="ECO:0000256" key="1">
    <source>
        <dbReference type="ARBA" id="ARBA00004604"/>
    </source>
</evidence>
<dbReference type="EMBL" id="JAJGCB010000005">
    <property type="protein sequence ID" value="KAJ8992699.1"/>
    <property type="molecule type" value="Genomic_DNA"/>
</dbReference>
<comment type="caution">
    <text evidence="13">The sequence shown here is derived from an EMBL/GenBank/DDBJ whole genome shotgun (WGS) entry which is preliminary data.</text>
</comment>
<comment type="subcellular location">
    <subcellularLocation>
        <location evidence="1 11">Nucleus</location>
        <location evidence="1 11">Nucleolus</location>
    </subcellularLocation>
</comment>
<evidence type="ECO:0000256" key="12">
    <source>
        <dbReference type="SAM" id="MobiDB-lite"/>
    </source>
</evidence>
<evidence type="ECO:0000256" key="4">
    <source>
        <dbReference type="ARBA" id="ARBA00016695"/>
    </source>
</evidence>
<keyword evidence="5 11" id="KW-0690">Ribosome biogenesis</keyword>
<keyword evidence="8 11" id="KW-0539">Nucleus</keyword>
<proteinExistence type="inferred from homology"/>
<protein>
    <recommendedName>
        <fullName evidence="4 11">rRNA biogenesis protein RRP36</fullName>
    </recommendedName>
</protein>
<evidence type="ECO:0000256" key="5">
    <source>
        <dbReference type="ARBA" id="ARBA00022517"/>
    </source>
</evidence>
<reference evidence="13" key="1">
    <citation type="submission" date="2023-01" db="EMBL/GenBank/DDBJ databases">
        <title>Exophiala dermititidis isolated from Cystic Fibrosis Patient.</title>
        <authorList>
            <person name="Kurbessoian T."/>
            <person name="Crocker A."/>
            <person name="Murante D."/>
            <person name="Hogan D.A."/>
            <person name="Stajich J.E."/>
        </authorList>
    </citation>
    <scope>NUCLEOTIDE SEQUENCE</scope>
    <source>
        <strain evidence="13">Ex8</strain>
    </source>
</reference>
<feature type="compositionally biased region" description="Acidic residues" evidence="12">
    <location>
        <begin position="31"/>
        <end position="45"/>
    </location>
</feature>
<dbReference type="Proteomes" id="UP001161757">
    <property type="component" value="Unassembled WGS sequence"/>
</dbReference>
<dbReference type="GO" id="GO:0000462">
    <property type="term" value="P:maturation of SSU-rRNA from tricistronic rRNA transcript (SSU-rRNA, 5.8S rRNA, LSU-rRNA)"/>
    <property type="evidence" value="ECO:0007669"/>
    <property type="project" value="TreeGrafter"/>
</dbReference>
<keyword evidence="7" id="KW-0175">Coiled coil</keyword>
<feature type="region of interest" description="Disordered" evidence="12">
    <location>
        <begin position="226"/>
        <end position="307"/>
    </location>
</feature>
<feature type="compositionally biased region" description="Basic and acidic residues" evidence="12">
    <location>
        <begin position="153"/>
        <end position="162"/>
    </location>
</feature>
<feature type="region of interest" description="Disordered" evidence="12">
    <location>
        <begin position="1"/>
        <end position="169"/>
    </location>
</feature>
<feature type="compositionally biased region" description="Acidic residues" evidence="12">
    <location>
        <begin position="53"/>
        <end position="66"/>
    </location>
</feature>
<name>A0AAN6IVD1_EXODE</name>
<accession>A0AAN6IVD1</accession>
<evidence type="ECO:0000256" key="9">
    <source>
        <dbReference type="ARBA" id="ARBA00023274"/>
    </source>
</evidence>
<comment type="subunit">
    <text evidence="3 11">Associates with 90S and pre-40S pre-ribosomal particles.</text>
</comment>
<evidence type="ECO:0000313" key="14">
    <source>
        <dbReference type="Proteomes" id="UP001161757"/>
    </source>
</evidence>
<evidence type="ECO:0000256" key="6">
    <source>
        <dbReference type="ARBA" id="ARBA00022552"/>
    </source>
</evidence>
<feature type="compositionally biased region" description="Basic and acidic residues" evidence="12">
    <location>
        <begin position="258"/>
        <end position="285"/>
    </location>
</feature>
<keyword evidence="9 11" id="KW-0687">Ribonucleoprotein</keyword>
<dbReference type="PANTHER" id="PTHR21738:SF0">
    <property type="entry name" value="RIBOSOMAL RNA PROCESSING PROTEIN 36 HOMOLOG"/>
    <property type="match status" value="1"/>
</dbReference>
<evidence type="ECO:0000256" key="10">
    <source>
        <dbReference type="ARBA" id="ARBA00025053"/>
    </source>
</evidence>
<evidence type="ECO:0000313" key="13">
    <source>
        <dbReference type="EMBL" id="KAJ8992699.1"/>
    </source>
</evidence>